<organism evidence="8 9">
    <name type="scientific">Genlisea aurea</name>
    <dbReference type="NCBI Taxonomy" id="192259"/>
    <lineage>
        <taxon>Eukaryota</taxon>
        <taxon>Viridiplantae</taxon>
        <taxon>Streptophyta</taxon>
        <taxon>Embryophyta</taxon>
        <taxon>Tracheophyta</taxon>
        <taxon>Spermatophyta</taxon>
        <taxon>Magnoliopsida</taxon>
        <taxon>eudicotyledons</taxon>
        <taxon>Gunneridae</taxon>
        <taxon>Pentapetalae</taxon>
        <taxon>asterids</taxon>
        <taxon>lamiids</taxon>
        <taxon>Lamiales</taxon>
        <taxon>Lentibulariaceae</taxon>
        <taxon>Genlisea</taxon>
    </lineage>
</organism>
<dbReference type="GO" id="GO:0008168">
    <property type="term" value="F:methyltransferase activity"/>
    <property type="evidence" value="ECO:0007669"/>
    <property type="project" value="UniProtKB-UniRule"/>
</dbReference>
<gene>
    <name evidence="8" type="ORF">M569_06980</name>
</gene>
<dbReference type="PANTHER" id="PTHR10108:SF887">
    <property type="entry name" value="METHYLTRANSFERASE PMT22-RELATED"/>
    <property type="match status" value="1"/>
</dbReference>
<keyword evidence="5 7" id="KW-0325">Glycoprotein</keyword>
<protein>
    <recommendedName>
        <fullName evidence="7">Methyltransferase</fullName>
        <ecNumber evidence="7">2.1.1.-</ecNumber>
    </recommendedName>
</protein>
<dbReference type="GO" id="GO:0005768">
    <property type="term" value="C:endosome"/>
    <property type="evidence" value="ECO:0007669"/>
    <property type="project" value="TreeGrafter"/>
</dbReference>
<dbReference type="InterPro" id="IPR004159">
    <property type="entry name" value="Put_SAM_MeTrfase"/>
</dbReference>
<dbReference type="AlphaFoldDB" id="S8CKS0"/>
<evidence type="ECO:0000256" key="4">
    <source>
        <dbReference type="ARBA" id="ARBA00022968"/>
    </source>
</evidence>
<comment type="similarity">
    <text evidence="2 7">Belongs to the methyltransferase superfamily.</text>
</comment>
<evidence type="ECO:0000256" key="7">
    <source>
        <dbReference type="RuleBase" id="RU366043"/>
    </source>
</evidence>
<comment type="subcellular location">
    <subcellularLocation>
        <location evidence="6">Endomembrane system</location>
        <topology evidence="6">Single-pass membrane protein</topology>
    </subcellularLocation>
    <subcellularLocation>
        <location evidence="1 7">Membrane</location>
        <topology evidence="1 7">Single-pass type II membrane protein</topology>
    </subcellularLocation>
</comment>
<accession>S8CKS0</accession>
<keyword evidence="9" id="KW-1185">Reference proteome</keyword>
<reference evidence="8 9" key="1">
    <citation type="journal article" date="2013" name="BMC Genomics">
        <title>The miniature genome of a carnivorous plant Genlisea aurea contains a low number of genes and short non-coding sequences.</title>
        <authorList>
            <person name="Leushkin E.V."/>
            <person name="Sutormin R.A."/>
            <person name="Nabieva E.R."/>
            <person name="Penin A.A."/>
            <person name="Kondrashov A.S."/>
            <person name="Logacheva M.D."/>
        </authorList>
    </citation>
    <scope>NUCLEOTIDE SEQUENCE [LARGE SCALE GENOMIC DNA]</scope>
</reference>
<dbReference type="OrthoDB" id="1698031at2759"/>
<keyword evidence="7" id="KW-0808">Transferase</keyword>
<keyword evidence="4 7" id="KW-0812">Transmembrane</keyword>
<dbReference type="GO" id="GO:0032259">
    <property type="term" value="P:methylation"/>
    <property type="evidence" value="ECO:0007669"/>
    <property type="project" value="UniProtKB-KW"/>
</dbReference>
<name>S8CKS0_9LAMI</name>
<dbReference type="GO" id="GO:0005802">
    <property type="term" value="C:trans-Golgi network"/>
    <property type="evidence" value="ECO:0007669"/>
    <property type="project" value="TreeGrafter"/>
</dbReference>
<evidence type="ECO:0000256" key="6">
    <source>
        <dbReference type="ARBA" id="ARBA00037847"/>
    </source>
</evidence>
<proteinExistence type="inferred from homology"/>
<dbReference type="Gene3D" id="3.40.50.150">
    <property type="entry name" value="Vaccinia Virus protein VP39"/>
    <property type="match status" value="1"/>
</dbReference>
<evidence type="ECO:0000256" key="5">
    <source>
        <dbReference type="ARBA" id="ARBA00023180"/>
    </source>
</evidence>
<keyword evidence="3 7" id="KW-0489">Methyltransferase</keyword>
<dbReference type="SUPFAM" id="SSF53335">
    <property type="entry name" value="S-adenosyl-L-methionine-dependent methyltransferases"/>
    <property type="match status" value="1"/>
</dbReference>
<evidence type="ECO:0000256" key="3">
    <source>
        <dbReference type="ARBA" id="ARBA00022603"/>
    </source>
</evidence>
<evidence type="ECO:0000313" key="8">
    <source>
        <dbReference type="EMBL" id="EPS67794.1"/>
    </source>
</evidence>
<keyword evidence="4 7" id="KW-0735">Signal-anchor</keyword>
<comment type="caution">
    <text evidence="8">The sequence shown here is derived from an EMBL/GenBank/DDBJ whole genome shotgun (WGS) entry which is preliminary data.</text>
</comment>
<evidence type="ECO:0000256" key="1">
    <source>
        <dbReference type="ARBA" id="ARBA00004606"/>
    </source>
</evidence>
<feature type="non-terminal residue" evidence="8">
    <location>
        <position position="230"/>
    </location>
</feature>
<dbReference type="Pfam" id="PF03141">
    <property type="entry name" value="Methyltransf_29"/>
    <property type="match status" value="1"/>
</dbReference>
<dbReference type="EC" id="2.1.1.-" evidence="7"/>
<dbReference type="PANTHER" id="PTHR10108">
    <property type="entry name" value="SAM-DEPENDENT METHYLTRANSFERASE"/>
    <property type="match status" value="1"/>
</dbReference>
<dbReference type="GO" id="GO:0016020">
    <property type="term" value="C:membrane"/>
    <property type="evidence" value="ECO:0007669"/>
    <property type="project" value="UniProtKB-SubCell"/>
</dbReference>
<evidence type="ECO:0000313" key="9">
    <source>
        <dbReference type="Proteomes" id="UP000015453"/>
    </source>
</evidence>
<dbReference type="EMBL" id="AUSU01002921">
    <property type="protein sequence ID" value="EPS67794.1"/>
    <property type="molecule type" value="Genomic_DNA"/>
</dbReference>
<dbReference type="InterPro" id="IPR029063">
    <property type="entry name" value="SAM-dependent_MTases_sf"/>
</dbReference>
<sequence length="230" mass="25883">RKVNDPPLCNHQSRSSASWYVPVEGCIVQLPDGFHKWPSPWPARLSDIPPSLPSSGPDAEESFRKDTVHWSSLISEVYMSGGFNVNWSSVRNVVDMNAGYGGFAAALIDEPLWVMNVVPVDQPDTLSVIMDRGLIGVYHDWCESFNTYPRSYDLLHASFLFRNLTSRCGVIEVAAEMDRILRPGGYLLIQDDSETLKRIAPLLKSLHWSVSVLRDQFVVCKKGFWRPSVS</sequence>
<feature type="non-terminal residue" evidence="8">
    <location>
        <position position="1"/>
    </location>
</feature>
<evidence type="ECO:0000256" key="2">
    <source>
        <dbReference type="ARBA" id="ARBA00008361"/>
    </source>
</evidence>
<dbReference type="Proteomes" id="UP000015453">
    <property type="component" value="Unassembled WGS sequence"/>
</dbReference>